<dbReference type="EMBL" id="CP039924">
    <property type="protein sequence ID" value="QCL97960.1"/>
    <property type="molecule type" value="Genomic_DNA"/>
</dbReference>
<evidence type="ECO:0000313" key="2">
    <source>
        <dbReference type="Proteomes" id="UP000298649"/>
    </source>
</evidence>
<gene>
    <name evidence="1" type="ORF">CFBP7129_27770</name>
</gene>
<dbReference type="AlphaFoldDB" id="A0A4D7Z7F2"/>
<dbReference type="Proteomes" id="UP000298649">
    <property type="component" value="Plasmid pAtCFBP7129a"/>
</dbReference>
<keyword evidence="1" id="KW-0614">Plasmid</keyword>
<reference evidence="1 2" key="1">
    <citation type="submission" date="2019-04" db="EMBL/GenBank/DDBJ databases">
        <title>Complete genome sequence of Agrobacterium tumefaciens CFBP7129.</title>
        <authorList>
            <person name="Haryono M."/>
            <person name="Lin Y.-C."/>
            <person name="Lai E.-M."/>
            <person name="Kuo C.-H."/>
        </authorList>
    </citation>
    <scope>NUCLEOTIDE SEQUENCE [LARGE SCALE GENOMIC DNA]</scope>
    <source>
        <strain evidence="1 2">CFBP7129</strain>
        <plasmid evidence="2">patcfbp7129a</plasmid>
    </source>
</reference>
<organism evidence="1 2">
    <name type="scientific">Agrobacterium tumefaciens</name>
    <dbReference type="NCBI Taxonomy" id="358"/>
    <lineage>
        <taxon>Bacteria</taxon>
        <taxon>Pseudomonadati</taxon>
        <taxon>Pseudomonadota</taxon>
        <taxon>Alphaproteobacteria</taxon>
        <taxon>Hyphomicrobiales</taxon>
        <taxon>Rhizobiaceae</taxon>
        <taxon>Rhizobium/Agrobacterium group</taxon>
        <taxon>Agrobacterium</taxon>
        <taxon>Agrobacterium tumefaciens complex</taxon>
    </lineage>
</organism>
<sequence>MAALAAYVKAYAEFEIQYGVTAVPADPALSETALVSALEQLANRPVTSEELAEAKSILGAGTDTGKIAEVREALEEEAQN</sequence>
<geneLocation type="plasmid" evidence="2">
    <name>patcfbp7129a</name>
</geneLocation>
<name>A0A4D7Z7F2_AGRTU</name>
<evidence type="ECO:0000313" key="1">
    <source>
        <dbReference type="EMBL" id="QCL97960.1"/>
    </source>
</evidence>
<protein>
    <submittedName>
        <fullName evidence="1">Uncharacterized protein</fullName>
    </submittedName>
</protein>
<accession>A0A4D7Z7F2</accession>
<proteinExistence type="predicted"/>